<protein>
    <submittedName>
        <fullName evidence="4">Acetylesterase</fullName>
    </submittedName>
</protein>
<dbReference type="InterPro" id="IPR039069">
    <property type="entry name" value="CE7"/>
</dbReference>
<dbReference type="Pfam" id="PF05448">
    <property type="entry name" value="AXE1"/>
    <property type="match status" value="1"/>
</dbReference>
<feature type="active site" description="Charge relay system" evidence="1">
    <location>
        <position position="276"/>
    </location>
</feature>
<dbReference type="AlphaFoldDB" id="A0A2T4U7P8"/>
<evidence type="ECO:0000256" key="1">
    <source>
        <dbReference type="PIRSR" id="PIRSR639069-1"/>
    </source>
</evidence>
<dbReference type="PANTHER" id="PTHR40111">
    <property type="entry name" value="CEPHALOSPORIN-C DEACETYLASE"/>
    <property type="match status" value="1"/>
</dbReference>
<dbReference type="InterPro" id="IPR029058">
    <property type="entry name" value="AB_hydrolase_fold"/>
</dbReference>
<feature type="domain" description="Acetyl xylan esterase" evidence="3">
    <location>
        <begin position="1"/>
        <end position="320"/>
    </location>
</feature>
<name>A0A2T4U7P8_9BACI</name>
<dbReference type="GO" id="GO:0052689">
    <property type="term" value="F:carboxylic ester hydrolase activity"/>
    <property type="evidence" value="ECO:0007669"/>
    <property type="project" value="TreeGrafter"/>
</dbReference>
<keyword evidence="5" id="KW-1185">Reference proteome</keyword>
<evidence type="ECO:0000313" key="5">
    <source>
        <dbReference type="Proteomes" id="UP000240509"/>
    </source>
</evidence>
<sequence>MPVIDMPLDKLYTYEGRNPKPADFKGYWERALKEMHAVVPDMEIKQAAFRVPFADCYDLYFTGVDGARIHVKYIQPHELPAGVDKFPALLEFHGYSMDSGDWSSKLAYAAAGFAVFAMDVRGQGGTSSDPGGVFGNTLQGHVTRGLQDGPDSLFYRSVYLDTVQLADLVMNMNSIDENRVNTTGFSQGGALALVCAALEPRIRRTAAVYPFLSDFLRIWEMDLDVEAYQDLRRHFRRFDPVHSQKDEVFRRLGYIDIQHFMPWVKAEVLMGTGLIDTVCPPSTQFAAFNKLHTVKQIVTFPDFAHERLPGMHDRIWEFMTRGTQT</sequence>
<feature type="active site" description="Charge relay system" evidence="1">
    <location>
        <position position="305"/>
    </location>
</feature>
<feature type="binding site" evidence="2">
    <location>
        <position position="95"/>
    </location>
    <ligand>
        <name>substrate</name>
    </ligand>
</feature>
<dbReference type="InterPro" id="IPR008391">
    <property type="entry name" value="AXE1_dom"/>
</dbReference>
<evidence type="ECO:0000313" key="4">
    <source>
        <dbReference type="EMBL" id="PTL39433.1"/>
    </source>
</evidence>
<dbReference type="RefSeq" id="WP_107584370.1">
    <property type="nucleotide sequence ID" value="NZ_PZJJ01000007.1"/>
</dbReference>
<dbReference type="EMBL" id="PZJJ01000007">
    <property type="protein sequence ID" value="PTL39433.1"/>
    <property type="molecule type" value="Genomic_DNA"/>
</dbReference>
<dbReference type="Proteomes" id="UP000240509">
    <property type="component" value="Unassembled WGS sequence"/>
</dbReference>
<evidence type="ECO:0000259" key="3">
    <source>
        <dbReference type="Pfam" id="PF05448"/>
    </source>
</evidence>
<dbReference type="SUPFAM" id="SSF53474">
    <property type="entry name" value="alpha/beta-Hydrolases"/>
    <property type="match status" value="1"/>
</dbReference>
<feature type="active site" description="Nucleophile" evidence="1">
    <location>
        <position position="186"/>
    </location>
</feature>
<accession>A0A2T4U7P8</accession>
<organism evidence="4 5">
    <name type="scientific">Alkalicoccus saliphilus</name>
    <dbReference type="NCBI Taxonomy" id="200989"/>
    <lineage>
        <taxon>Bacteria</taxon>
        <taxon>Bacillati</taxon>
        <taxon>Bacillota</taxon>
        <taxon>Bacilli</taxon>
        <taxon>Bacillales</taxon>
        <taxon>Bacillaceae</taxon>
        <taxon>Alkalicoccus</taxon>
    </lineage>
</organism>
<dbReference type="PANTHER" id="PTHR40111:SF1">
    <property type="entry name" value="CEPHALOSPORIN-C DEACETYLASE"/>
    <property type="match status" value="1"/>
</dbReference>
<gene>
    <name evidence="4" type="ORF">C6Y45_06280</name>
</gene>
<comment type="caution">
    <text evidence="4">The sequence shown here is derived from an EMBL/GenBank/DDBJ whole genome shotgun (WGS) entry which is preliminary data.</text>
</comment>
<evidence type="ECO:0000256" key="2">
    <source>
        <dbReference type="PIRSR" id="PIRSR639069-2"/>
    </source>
</evidence>
<proteinExistence type="predicted"/>
<dbReference type="GO" id="GO:0005976">
    <property type="term" value="P:polysaccharide metabolic process"/>
    <property type="evidence" value="ECO:0007669"/>
    <property type="project" value="TreeGrafter"/>
</dbReference>
<reference evidence="4 5" key="1">
    <citation type="submission" date="2018-03" db="EMBL/GenBank/DDBJ databases">
        <title>Alkalicoccus saliphilus sp. nov., isolated from a mineral pool.</title>
        <authorList>
            <person name="Zhao B."/>
        </authorList>
    </citation>
    <scope>NUCLEOTIDE SEQUENCE [LARGE SCALE GENOMIC DNA]</scope>
    <source>
        <strain evidence="4 5">6AG</strain>
    </source>
</reference>
<dbReference type="Gene3D" id="3.40.50.1820">
    <property type="entry name" value="alpha/beta hydrolase"/>
    <property type="match status" value="1"/>
</dbReference>
<dbReference type="OrthoDB" id="9770528at2"/>